<dbReference type="NCBIfam" id="TIGR00369">
    <property type="entry name" value="unchar_dom_1"/>
    <property type="match status" value="1"/>
</dbReference>
<keyword evidence="2" id="KW-0378">Hydrolase</keyword>
<accession>A0A1L2ZQK9</accession>
<protein>
    <recommendedName>
        <fullName evidence="3">Thioesterase domain-containing protein</fullName>
    </recommendedName>
</protein>
<dbReference type="EMBL" id="CP018135">
    <property type="protein sequence ID" value="APF41409.1"/>
    <property type="molecule type" value="Genomic_DNA"/>
</dbReference>
<evidence type="ECO:0000256" key="2">
    <source>
        <dbReference type="ARBA" id="ARBA00022801"/>
    </source>
</evidence>
<dbReference type="GO" id="GO:0047617">
    <property type="term" value="F:fatty acyl-CoA hydrolase activity"/>
    <property type="evidence" value="ECO:0007669"/>
    <property type="project" value="InterPro"/>
</dbReference>
<dbReference type="InterPro" id="IPR006683">
    <property type="entry name" value="Thioestr_dom"/>
</dbReference>
<dbReference type="PANTHER" id="PTHR21660">
    <property type="entry name" value="THIOESTERASE SUPERFAMILY MEMBER-RELATED"/>
    <property type="match status" value="1"/>
</dbReference>
<name>A0A1L2ZQK9_9MICC</name>
<dbReference type="OrthoDB" id="9813282at2"/>
<organism evidence="4 5">
    <name type="scientific">Neomicrococcus aestuarii</name>
    <dbReference type="NCBI Taxonomy" id="556325"/>
    <lineage>
        <taxon>Bacteria</taxon>
        <taxon>Bacillati</taxon>
        <taxon>Actinomycetota</taxon>
        <taxon>Actinomycetes</taxon>
        <taxon>Micrococcales</taxon>
        <taxon>Micrococcaceae</taxon>
        <taxon>Neomicrococcus</taxon>
    </lineage>
</organism>
<dbReference type="AlphaFoldDB" id="A0A1L2ZQK9"/>
<evidence type="ECO:0000313" key="5">
    <source>
        <dbReference type="Proteomes" id="UP000183530"/>
    </source>
</evidence>
<feature type="domain" description="Thioesterase" evidence="3">
    <location>
        <begin position="76"/>
        <end position="154"/>
    </location>
</feature>
<evidence type="ECO:0000313" key="4">
    <source>
        <dbReference type="EMBL" id="APF41409.1"/>
    </source>
</evidence>
<dbReference type="SUPFAM" id="SSF54637">
    <property type="entry name" value="Thioesterase/thiol ester dehydrase-isomerase"/>
    <property type="match status" value="1"/>
</dbReference>
<dbReference type="KEGG" id="nae:BHE16_10905"/>
<dbReference type="InterPro" id="IPR029069">
    <property type="entry name" value="HotDog_dom_sf"/>
</dbReference>
<dbReference type="PANTHER" id="PTHR21660:SF1">
    <property type="entry name" value="ACYL-COENZYME A THIOESTERASE 13"/>
    <property type="match status" value="1"/>
</dbReference>
<dbReference type="Proteomes" id="UP000183530">
    <property type="component" value="Chromosome"/>
</dbReference>
<gene>
    <name evidence="4" type="ORF">BHE16_10905</name>
</gene>
<evidence type="ECO:0000259" key="3">
    <source>
        <dbReference type="Pfam" id="PF03061"/>
    </source>
</evidence>
<proteinExistence type="inferred from homology"/>
<dbReference type="STRING" id="556325.BHE16_10905"/>
<sequence>MIHSVNDVAPEEMNAASLALVEARGSLKGIEYLQKVITGEIPQSPFNSMLGIRLVEATEGRVVAECDVRADHFNKGGTGHGGFISTLCDNACGMALDSVSDEGVSWTTMDLQVRFHKAVRPDATTLRTVGTVIKAGRQVGVTQAEVRTIDGALIATATSSLHVVPKR</sequence>
<dbReference type="CDD" id="cd03443">
    <property type="entry name" value="PaaI_thioesterase"/>
    <property type="match status" value="1"/>
</dbReference>
<dbReference type="InterPro" id="IPR003736">
    <property type="entry name" value="PAAI_dom"/>
</dbReference>
<reference evidence="4 5" key="1">
    <citation type="submission" date="2016-11" db="EMBL/GenBank/DDBJ databases">
        <title>Genome sequencing of Zhihengliuella aestuarii B18 antagonistic to Plasmodiophora brassicae.</title>
        <authorList>
            <person name="Luo Y."/>
        </authorList>
    </citation>
    <scope>NUCLEOTIDE SEQUENCE [LARGE SCALE GENOMIC DNA]</scope>
    <source>
        <strain evidence="4 5">B18</strain>
    </source>
</reference>
<keyword evidence="5" id="KW-1185">Reference proteome</keyword>
<comment type="similarity">
    <text evidence="1">Belongs to the thioesterase PaaI family.</text>
</comment>
<dbReference type="InterPro" id="IPR039298">
    <property type="entry name" value="ACOT13"/>
</dbReference>
<evidence type="ECO:0000256" key="1">
    <source>
        <dbReference type="ARBA" id="ARBA00008324"/>
    </source>
</evidence>
<dbReference type="Gene3D" id="3.10.129.10">
    <property type="entry name" value="Hotdog Thioesterase"/>
    <property type="match status" value="1"/>
</dbReference>
<dbReference type="Pfam" id="PF03061">
    <property type="entry name" value="4HBT"/>
    <property type="match status" value="1"/>
</dbReference>